<feature type="compositionally biased region" description="Polar residues" evidence="1">
    <location>
        <begin position="1"/>
        <end position="11"/>
    </location>
</feature>
<proteinExistence type="predicted"/>
<dbReference type="GO" id="GO:0032259">
    <property type="term" value="P:methylation"/>
    <property type="evidence" value="ECO:0007669"/>
    <property type="project" value="UniProtKB-KW"/>
</dbReference>
<sequence length="208" mass="24188">MEPSQQQSTPPSIFDETFRENPDPWGYTTNFNEISKFRATIRALPKVQFKNAFEIACAIGVLTEKLAPKCERLLSVDYSELGLVEARKRCSHLPQVRFEQMQIPKQFPTENFDLILFSEVGFFLTMEDLLETKQKIIDHLLPGGYLLMVHYRGTAGDYFILDGETIHDTFVQNSASSLKHLGDPRKKFLMLDLARHHKRYRMDLFQRL</sequence>
<name>A0ABU8YM53_9CYAN</name>
<dbReference type="Proteomes" id="UP001384579">
    <property type="component" value="Unassembled WGS sequence"/>
</dbReference>
<dbReference type="Pfam" id="PF05401">
    <property type="entry name" value="NodS"/>
    <property type="match status" value="1"/>
</dbReference>
<organism evidence="2 3">
    <name type="scientific">Microcoleus anatoxicus PTRS2</name>
    <dbReference type="NCBI Taxonomy" id="2705321"/>
    <lineage>
        <taxon>Bacteria</taxon>
        <taxon>Bacillati</taxon>
        <taxon>Cyanobacteriota</taxon>
        <taxon>Cyanophyceae</taxon>
        <taxon>Oscillatoriophycideae</taxon>
        <taxon>Oscillatoriales</taxon>
        <taxon>Microcoleaceae</taxon>
        <taxon>Microcoleus</taxon>
        <taxon>Microcoleus anatoxicus</taxon>
    </lineage>
</organism>
<protein>
    <submittedName>
        <fullName evidence="2">SAM-dependent methyltransferase</fullName>
    </submittedName>
</protein>
<gene>
    <name evidence="2" type="ORF">WMG39_10865</name>
</gene>
<evidence type="ECO:0000313" key="2">
    <source>
        <dbReference type="EMBL" id="MEK0185361.1"/>
    </source>
</evidence>
<dbReference type="SUPFAM" id="SSF53335">
    <property type="entry name" value="S-adenosyl-L-methionine-dependent methyltransferases"/>
    <property type="match status" value="1"/>
</dbReference>
<evidence type="ECO:0000256" key="1">
    <source>
        <dbReference type="SAM" id="MobiDB-lite"/>
    </source>
</evidence>
<dbReference type="RefSeq" id="WP_340518756.1">
    <property type="nucleotide sequence ID" value="NZ_JBBLXS010000114.1"/>
</dbReference>
<dbReference type="InterPro" id="IPR029063">
    <property type="entry name" value="SAM-dependent_MTases_sf"/>
</dbReference>
<dbReference type="GO" id="GO:0008168">
    <property type="term" value="F:methyltransferase activity"/>
    <property type="evidence" value="ECO:0007669"/>
    <property type="project" value="UniProtKB-KW"/>
</dbReference>
<dbReference type="PANTHER" id="PTHR43861">
    <property type="entry name" value="TRANS-ACONITATE 2-METHYLTRANSFERASE-RELATED"/>
    <property type="match status" value="1"/>
</dbReference>
<accession>A0ABU8YM53</accession>
<reference evidence="2 3" key="1">
    <citation type="journal article" date="2020" name="Harmful Algae">
        <title>Molecular and morphological characterization of a novel dihydroanatoxin-a producing Microcoleus species (cyanobacteria) from the Russian River, California, USA.</title>
        <authorList>
            <person name="Conklin K.Y."/>
            <person name="Stancheva R."/>
            <person name="Otten T.G."/>
            <person name="Fadness R."/>
            <person name="Boyer G.L."/>
            <person name="Read B."/>
            <person name="Zhang X."/>
            <person name="Sheath R.G."/>
        </authorList>
    </citation>
    <scope>NUCLEOTIDE SEQUENCE [LARGE SCALE GENOMIC DNA]</scope>
    <source>
        <strain evidence="2 3">PTRS2</strain>
    </source>
</reference>
<keyword evidence="2" id="KW-0489">Methyltransferase</keyword>
<dbReference type="InterPro" id="IPR008715">
    <property type="entry name" value="SAM-MeTfrase_NodS-like"/>
</dbReference>
<feature type="region of interest" description="Disordered" evidence="1">
    <location>
        <begin position="1"/>
        <end position="20"/>
    </location>
</feature>
<dbReference type="Gene3D" id="3.40.50.150">
    <property type="entry name" value="Vaccinia Virus protein VP39"/>
    <property type="match status" value="1"/>
</dbReference>
<dbReference type="EMBL" id="JBBLXS010000114">
    <property type="protein sequence ID" value="MEK0185361.1"/>
    <property type="molecule type" value="Genomic_DNA"/>
</dbReference>
<keyword evidence="2" id="KW-0808">Transferase</keyword>
<evidence type="ECO:0000313" key="3">
    <source>
        <dbReference type="Proteomes" id="UP001384579"/>
    </source>
</evidence>
<comment type="caution">
    <text evidence="2">The sequence shown here is derived from an EMBL/GenBank/DDBJ whole genome shotgun (WGS) entry which is preliminary data.</text>
</comment>
<keyword evidence="3" id="KW-1185">Reference proteome</keyword>